<dbReference type="PRINTS" id="PR00320">
    <property type="entry name" value="GPROTEINBRPT"/>
</dbReference>
<organism evidence="2 3">
    <name type="scientific">Owenia fusiformis</name>
    <name type="common">Polychaete worm</name>
    <dbReference type="NCBI Taxonomy" id="6347"/>
    <lineage>
        <taxon>Eukaryota</taxon>
        <taxon>Metazoa</taxon>
        <taxon>Spiralia</taxon>
        <taxon>Lophotrochozoa</taxon>
        <taxon>Annelida</taxon>
        <taxon>Polychaeta</taxon>
        <taxon>Sedentaria</taxon>
        <taxon>Canalipalpata</taxon>
        <taxon>Sabellida</taxon>
        <taxon>Oweniida</taxon>
        <taxon>Oweniidae</taxon>
        <taxon>Owenia</taxon>
    </lineage>
</organism>
<dbReference type="AlphaFoldDB" id="A0A8J1XSA1"/>
<feature type="region of interest" description="Disordered" evidence="1">
    <location>
        <begin position="368"/>
        <end position="442"/>
    </location>
</feature>
<dbReference type="CDD" id="cd00200">
    <property type="entry name" value="WD40"/>
    <property type="match status" value="1"/>
</dbReference>
<dbReference type="SMART" id="SM00320">
    <property type="entry name" value="WD40"/>
    <property type="match status" value="8"/>
</dbReference>
<dbReference type="InterPro" id="IPR019775">
    <property type="entry name" value="WD40_repeat_CS"/>
</dbReference>
<dbReference type="PROSITE" id="PS50082">
    <property type="entry name" value="WD_REPEATS_2"/>
    <property type="match status" value="6"/>
</dbReference>
<dbReference type="InterPro" id="IPR020472">
    <property type="entry name" value="WD40_PAC1"/>
</dbReference>
<proteinExistence type="predicted"/>
<dbReference type="PANTHER" id="PTHR44489">
    <property type="match status" value="1"/>
</dbReference>
<dbReference type="SUPFAM" id="SSF63829">
    <property type="entry name" value="Calcium-dependent phosphotriesterase"/>
    <property type="match status" value="1"/>
</dbReference>
<dbReference type="Pfam" id="PF00400">
    <property type="entry name" value="WD40"/>
    <property type="match status" value="7"/>
</dbReference>
<name>A0A8J1XSA1_OWEFU</name>
<protein>
    <submittedName>
        <fullName evidence="2">Uncharacterized protein</fullName>
    </submittedName>
</protein>
<dbReference type="InterPro" id="IPR036322">
    <property type="entry name" value="WD40_repeat_dom_sf"/>
</dbReference>
<keyword evidence="3" id="KW-1185">Reference proteome</keyword>
<dbReference type="PROSITE" id="PS50294">
    <property type="entry name" value="WD_REPEATS_REGION"/>
    <property type="match status" value="4"/>
</dbReference>
<accession>A0A8J1XSA1</accession>
<dbReference type="SUPFAM" id="SSF50978">
    <property type="entry name" value="WD40 repeat-like"/>
    <property type="match status" value="1"/>
</dbReference>
<dbReference type="InterPro" id="IPR015943">
    <property type="entry name" value="WD40/YVTN_repeat-like_dom_sf"/>
</dbReference>
<dbReference type="OrthoDB" id="674604at2759"/>
<sequence length="442" mass="49003">MFKMGMCGSKNDTTKSKTFELEVCAEHENGINCMALSEDGSVLASGSEDKTARLWSTKSEHCECIGILQGHEDYVNCILIEDNYVLTGSADKTVRKWDMSTCDCICIFRGHNSLINRIICTGDFVFSSSYDRTARCWDFDTGECIRVFSGHKRGVYPLIFIPGEDDYEFDDEEREENDEDCKDILISGSPDFTAKSWSFETGKCLKTFKGHTGAVTCMTTDPVGRTLFTGGTDNTIRSWDITKGEQLKLFAGHQGAIICITLVNKILYSGSSDHTARSWVPEFGDCTRIFKGHRHTVSCVRFHEGLLFTGCGDNLARVYDAKSGALKRSFKGHESAVNCLQISEGKLFTGSHDATLRVWDASGMRDDTAFGGKDDADKKEKEKENAPPVENHSNGQTKIMLDDDYDQNGHMNGNGVSNGLPIMDDDADDEQRKLEQQVIGAV</sequence>
<reference evidence="2" key="1">
    <citation type="submission" date="2022-03" db="EMBL/GenBank/DDBJ databases">
        <authorList>
            <person name="Martin C."/>
        </authorList>
    </citation>
    <scope>NUCLEOTIDE SEQUENCE</scope>
</reference>
<evidence type="ECO:0000313" key="3">
    <source>
        <dbReference type="Proteomes" id="UP000749559"/>
    </source>
</evidence>
<dbReference type="Gene3D" id="2.130.10.10">
    <property type="entry name" value="YVTN repeat-like/Quinoprotein amine dehydrogenase"/>
    <property type="match status" value="2"/>
</dbReference>
<feature type="compositionally biased region" description="Basic and acidic residues" evidence="1">
    <location>
        <begin position="368"/>
        <end position="385"/>
    </location>
</feature>
<comment type="caution">
    <text evidence="2">The sequence shown here is derived from an EMBL/GenBank/DDBJ whole genome shotgun (WGS) entry which is preliminary data.</text>
</comment>
<dbReference type="PROSITE" id="PS00678">
    <property type="entry name" value="WD_REPEATS_1"/>
    <property type="match status" value="1"/>
</dbReference>
<evidence type="ECO:0000313" key="2">
    <source>
        <dbReference type="EMBL" id="CAH1790212.1"/>
    </source>
</evidence>
<dbReference type="InterPro" id="IPR001680">
    <property type="entry name" value="WD40_rpt"/>
</dbReference>
<dbReference type="EMBL" id="CAIIXF020000007">
    <property type="protein sequence ID" value="CAH1790212.1"/>
    <property type="molecule type" value="Genomic_DNA"/>
</dbReference>
<dbReference type="Proteomes" id="UP000749559">
    <property type="component" value="Unassembled WGS sequence"/>
</dbReference>
<evidence type="ECO:0000256" key="1">
    <source>
        <dbReference type="SAM" id="MobiDB-lite"/>
    </source>
</evidence>
<dbReference type="InterPro" id="IPR044715">
    <property type="entry name" value="WDR86-like"/>
</dbReference>
<gene>
    <name evidence="2" type="ORF">OFUS_LOCUS15452</name>
</gene>
<dbReference type="PANTHER" id="PTHR44489:SF11">
    <property type="entry name" value="WD REPEAT DOMAIN 86"/>
    <property type="match status" value="1"/>
</dbReference>